<dbReference type="EMBL" id="AJIL01000255">
    <property type="protein sequence ID" value="KNE90461.1"/>
    <property type="molecule type" value="Genomic_DNA"/>
</dbReference>
<sequence>MAEPANCTGTQAYFCDHCKVKRTKTSTPSLCARAARSAHPPPQSMTKSNFKNLVDSLPQDFLPHTNLSHKKTMINPEMLMILVEQSTINAEKDTIHFQVLERERTIVSRILIRKIASGSLTQRNLRSSFLTIPHQEATTTITHHPKTENPTILNRTKRTNQNYSKESLYHLKNSPDSYKVYAKEERSHYSFNSISSSSTYYHLNHYQELSFSHPHKDTKAVINSKTEQILLPLAPLWALGGVAGHVPACGAASLSTQMNFLGRPVSAASIDLNPEGWMGINTCPLTIKVNKTTIAGQGSMSKAYSALVKTNGQNGPIQ</sequence>
<evidence type="ECO:0000313" key="1">
    <source>
        <dbReference type="EMBL" id="KNE90461.1"/>
    </source>
</evidence>
<protein>
    <submittedName>
        <fullName evidence="1">Uncharacterized protein</fullName>
    </submittedName>
</protein>
<reference evidence="2" key="1">
    <citation type="submission" date="2014-03" db="EMBL/GenBank/DDBJ databases">
        <title>The Genome Sequence of Puccinia striiformis f. sp. tritici PST-78.</title>
        <authorList>
            <consortium name="The Broad Institute Genome Sequencing Platform"/>
            <person name="Cuomo C."/>
            <person name="Hulbert S."/>
            <person name="Chen X."/>
            <person name="Walker B."/>
            <person name="Young S.K."/>
            <person name="Zeng Q."/>
            <person name="Gargeya S."/>
            <person name="Fitzgerald M."/>
            <person name="Haas B."/>
            <person name="Abouelleil A."/>
            <person name="Alvarado L."/>
            <person name="Arachchi H.M."/>
            <person name="Berlin A.M."/>
            <person name="Chapman S.B."/>
            <person name="Goldberg J."/>
            <person name="Griggs A."/>
            <person name="Gujja S."/>
            <person name="Hansen M."/>
            <person name="Howarth C."/>
            <person name="Imamovic A."/>
            <person name="Larimer J."/>
            <person name="McCowan C."/>
            <person name="Montmayeur A."/>
            <person name="Murphy C."/>
            <person name="Neiman D."/>
            <person name="Pearson M."/>
            <person name="Priest M."/>
            <person name="Roberts A."/>
            <person name="Saif S."/>
            <person name="Shea T."/>
            <person name="Sisk P."/>
            <person name="Sykes S."/>
            <person name="Wortman J."/>
            <person name="Nusbaum C."/>
            <person name="Birren B."/>
        </authorList>
    </citation>
    <scope>NUCLEOTIDE SEQUENCE [LARGE SCALE GENOMIC DNA]</scope>
    <source>
        <strain evidence="2">race PST-78</strain>
    </source>
</reference>
<comment type="caution">
    <text evidence="1">The sequence shown here is derived from an EMBL/GenBank/DDBJ whole genome shotgun (WGS) entry which is preliminary data.</text>
</comment>
<organism evidence="1 2">
    <name type="scientific">Puccinia striiformis f. sp. tritici PST-78</name>
    <dbReference type="NCBI Taxonomy" id="1165861"/>
    <lineage>
        <taxon>Eukaryota</taxon>
        <taxon>Fungi</taxon>
        <taxon>Dikarya</taxon>
        <taxon>Basidiomycota</taxon>
        <taxon>Pucciniomycotina</taxon>
        <taxon>Pucciniomycetes</taxon>
        <taxon>Pucciniales</taxon>
        <taxon>Pucciniaceae</taxon>
        <taxon>Puccinia</taxon>
    </lineage>
</organism>
<dbReference type="AlphaFoldDB" id="A0A0L0UU67"/>
<proteinExistence type="predicted"/>
<accession>A0A0L0UU67</accession>
<evidence type="ECO:0000313" key="2">
    <source>
        <dbReference type="Proteomes" id="UP000054564"/>
    </source>
</evidence>
<keyword evidence="2" id="KW-1185">Reference proteome</keyword>
<gene>
    <name evidence="1" type="ORF">PSTG_16080</name>
</gene>
<dbReference type="STRING" id="1165861.A0A0L0UU67"/>
<dbReference type="Proteomes" id="UP000054564">
    <property type="component" value="Unassembled WGS sequence"/>
</dbReference>
<name>A0A0L0UU67_9BASI</name>